<evidence type="ECO:0000256" key="9">
    <source>
        <dbReference type="ARBA" id="ARBA00023065"/>
    </source>
</evidence>
<sequence length="186" mass="20305">MESTTILAQGEGLTFHLLWPAVPDLVWGTVAFLIVATAIYKFAWPAFMSTLDERAEKIENGLKAADIARAEITEERADLDEQIRNAHRDAEQIREKATANAKSIVSDAQAQARTEAGQIIDTAQLRIVADTDAARRTLRSDVGALATELASRIVGESLTDVELAKRVTDRFLDELEASTVPATQEA</sequence>
<dbReference type="GO" id="GO:0046933">
    <property type="term" value="F:proton-transporting ATP synthase activity, rotational mechanism"/>
    <property type="evidence" value="ECO:0007669"/>
    <property type="project" value="UniProtKB-UniRule"/>
</dbReference>
<evidence type="ECO:0000256" key="4">
    <source>
        <dbReference type="ARBA" id="ARBA00022475"/>
    </source>
</evidence>
<dbReference type="OrthoDB" id="5243563at2"/>
<keyword evidence="4 14" id="KW-1003">Cell membrane</keyword>
<gene>
    <name evidence="14" type="primary">atpF</name>
    <name evidence="17" type="ordered locus">Arch_0363</name>
</gene>
<keyword evidence="9 14" id="KW-0406">Ion transport</keyword>
<evidence type="ECO:0000256" key="12">
    <source>
        <dbReference type="ARBA" id="ARBA00025198"/>
    </source>
</evidence>
<comment type="similarity">
    <text evidence="2 14 15">Belongs to the ATPase B chain family.</text>
</comment>
<dbReference type="GO" id="GO:0045259">
    <property type="term" value="C:proton-transporting ATP synthase complex"/>
    <property type="evidence" value="ECO:0007669"/>
    <property type="project" value="UniProtKB-KW"/>
</dbReference>
<evidence type="ECO:0000256" key="7">
    <source>
        <dbReference type="ARBA" id="ARBA00022781"/>
    </source>
</evidence>
<evidence type="ECO:0000256" key="6">
    <source>
        <dbReference type="ARBA" id="ARBA00022692"/>
    </source>
</evidence>
<dbReference type="SUPFAM" id="SSF81573">
    <property type="entry name" value="F1F0 ATP synthase subunit B, membrane domain"/>
    <property type="match status" value="1"/>
</dbReference>
<organism evidence="17 18">
    <name type="scientific">Arcanobacterium haemolyticum (strain ATCC 9345 / DSM 20595 / CCM 5947 / CCUG 17215 / LMG 16163 / NBRC 15585 / NCTC 8452 / 11018)</name>
    <dbReference type="NCBI Taxonomy" id="644284"/>
    <lineage>
        <taxon>Bacteria</taxon>
        <taxon>Bacillati</taxon>
        <taxon>Actinomycetota</taxon>
        <taxon>Actinomycetes</taxon>
        <taxon>Actinomycetales</taxon>
        <taxon>Actinomycetaceae</taxon>
        <taxon>Arcanobacterium</taxon>
    </lineage>
</organism>
<evidence type="ECO:0000256" key="14">
    <source>
        <dbReference type="HAMAP-Rule" id="MF_01398"/>
    </source>
</evidence>
<keyword evidence="7 14" id="KW-0375">Hydrogen ion transport</keyword>
<dbReference type="InterPro" id="IPR050059">
    <property type="entry name" value="ATP_synthase_B_chain"/>
</dbReference>
<keyword evidence="6 14" id="KW-0812">Transmembrane</keyword>
<dbReference type="GO" id="GO:0005886">
    <property type="term" value="C:plasma membrane"/>
    <property type="evidence" value="ECO:0007669"/>
    <property type="project" value="UniProtKB-SubCell"/>
</dbReference>
<reference evidence="17 18" key="1">
    <citation type="journal article" date="2010" name="Stand. Genomic Sci.">
        <title>Complete genome sequence of Arcanobacterium haemolyticum type strain (11018).</title>
        <authorList>
            <person name="Yasawong M."/>
            <person name="Teshima H."/>
            <person name="Lapidus A."/>
            <person name="Nolan M."/>
            <person name="Lucas S."/>
            <person name="Glavina Del Rio T."/>
            <person name="Tice H."/>
            <person name="Cheng J."/>
            <person name="Bruce D."/>
            <person name="Detter C."/>
            <person name="Tapia R."/>
            <person name="Han C."/>
            <person name="Goodwin L."/>
            <person name="Pitluck S."/>
            <person name="Liolios K."/>
            <person name="Ivanova N."/>
            <person name="Mavromatis K."/>
            <person name="Mikhailova N."/>
            <person name="Pati A."/>
            <person name="Chen A."/>
            <person name="Palaniappan K."/>
            <person name="Land M."/>
            <person name="Hauser L."/>
            <person name="Chang Y."/>
            <person name="Jeffries C."/>
            <person name="Rohde M."/>
            <person name="Sikorski J."/>
            <person name="Pukall R."/>
            <person name="Goker M."/>
            <person name="Woyke T."/>
            <person name="Bristow J."/>
            <person name="Eisen J."/>
            <person name="Markowitz V."/>
            <person name="Hugenholtz P."/>
            <person name="Kyrpides N."/>
            <person name="Klenk H."/>
        </authorList>
    </citation>
    <scope>NUCLEOTIDE SEQUENCE [LARGE SCALE GENOMIC DNA]</scope>
    <source>
        <strain evidence="18">ATCC 9345 / DSM 20595 / CCUG 17215 / LMG 16163 / NBRC 15585 / NCTC 8452 / 11018</strain>
    </source>
</reference>
<keyword evidence="10 14" id="KW-0472">Membrane</keyword>
<evidence type="ECO:0000256" key="3">
    <source>
        <dbReference type="ARBA" id="ARBA00022448"/>
    </source>
</evidence>
<dbReference type="eggNOG" id="COG0711">
    <property type="taxonomic scope" value="Bacteria"/>
</dbReference>
<dbReference type="NCBIfam" id="TIGR01144">
    <property type="entry name" value="ATP_synt_b"/>
    <property type="match status" value="1"/>
</dbReference>
<evidence type="ECO:0000256" key="5">
    <source>
        <dbReference type="ARBA" id="ARBA00022547"/>
    </source>
</evidence>
<dbReference type="HAMAP" id="MF_01398">
    <property type="entry name" value="ATP_synth_b_bprime"/>
    <property type="match status" value="1"/>
</dbReference>
<dbReference type="EMBL" id="CP002045">
    <property type="protein sequence ID" value="ADH92118.1"/>
    <property type="molecule type" value="Genomic_DNA"/>
</dbReference>
<evidence type="ECO:0000313" key="17">
    <source>
        <dbReference type="EMBL" id="ADH92118.1"/>
    </source>
</evidence>
<comment type="function">
    <text evidence="14">Component of the F(0) channel, it forms part of the peripheral stalk, linking F(1) to F(0).</text>
</comment>
<name>D7BMG9_ARCHD</name>
<feature type="transmembrane region" description="Helical" evidence="14">
    <location>
        <begin position="25"/>
        <end position="44"/>
    </location>
</feature>
<keyword evidence="3 14" id="KW-0813">Transport</keyword>
<accession>D7BMG9</accession>
<keyword evidence="18" id="KW-1185">Reference proteome</keyword>
<dbReference type="InterPro" id="IPR005864">
    <property type="entry name" value="ATP_synth_F0_bsu_bac"/>
</dbReference>
<evidence type="ECO:0000256" key="13">
    <source>
        <dbReference type="ARBA" id="ARBA00025830"/>
    </source>
</evidence>
<keyword evidence="11 14" id="KW-0066">ATP synthesis</keyword>
<feature type="coiled-coil region" evidence="16">
    <location>
        <begin position="62"/>
        <end position="96"/>
    </location>
</feature>
<evidence type="ECO:0000256" key="16">
    <source>
        <dbReference type="SAM" id="Coils"/>
    </source>
</evidence>
<keyword evidence="8 14" id="KW-1133">Transmembrane helix</keyword>
<dbReference type="KEGG" id="ahe:Arch_0363"/>
<dbReference type="STRING" id="644284.Arch_0363"/>
<dbReference type="RefSeq" id="WP_013169616.1">
    <property type="nucleotide sequence ID" value="NC_014218.1"/>
</dbReference>
<dbReference type="PANTHER" id="PTHR33445:SF1">
    <property type="entry name" value="ATP SYNTHASE SUBUNIT B"/>
    <property type="match status" value="1"/>
</dbReference>
<dbReference type="CDD" id="cd06503">
    <property type="entry name" value="ATP-synt_Fo_b"/>
    <property type="match status" value="1"/>
</dbReference>
<dbReference type="GO" id="GO:0046961">
    <property type="term" value="F:proton-transporting ATPase activity, rotational mechanism"/>
    <property type="evidence" value="ECO:0007669"/>
    <property type="project" value="TreeGrafter"/>
</dbReference>
<dbReference type="Gene3D" id="1.20.5.620">
    <property type="entry name" value="F1F0 ATP synthase subunit B, membrane domain"/>
    <property type="match status" value="1"/>
</dbReference>
<comment type="function">
    <text evidence="12 14">F(1)F(0) ATP synthase produces ATP from ADP in the presence of a proton or sodium gradient. F-type ATPases consist of two structural domains, F(1) containing the extramembraneous catalytic core and F(0) containing the membrane proton channel, linked together by a central stalk and a peripheral stalk. During catalysis, ATP synthesis in the catalytic domain of F(1) is coupled via a rotary mechanism of the central stalk subunits to proton translocation.</text>
</comment>
<evidence type="ECO:0000256" key="8">
    <source>
        <dbReference type="ARBA" id="ARBA00022989"/>
    </source>
</evidence>
<proteinExistence type="inferred from homology"/>
<protein>
    <recommendedName>
        <fullName evidence="14">ATP synthase subunit b</fullName>
    </recommendedName>
    <alternativeName>
        <fullName evidence="14">ATP synthase F(0) sector subunit b</fullName>
    </alternativeName>
    <alternativeName>
        <fullName evidence="14">ATPase subunit I</fullName>
    </alternativeName>
    <alternativeName>
        <fullName evidence="14">F-type ATPase subunit b</fullName>
        <shortName evidence="14">F-ATPase subunit b</shortName>
    </alternativeName>
</protein>
<dbReference type="PANTHER" id="PTHR33445">
    <property type="entry name" value="ATP SYNTHASE SUBUNIT B', CHLOROPLASTIC"/>
    <property type="match status" value="1"/>
</dbReference>
<evidence type="ECO:0000313" key="18">
    <source>
        <dbReference type="Proteomes" id="UP000000376"/>
    </source>
</evidence>
<evidence type="ECO:0000256" key="1">
    <source>
        <dbReference type="ARBA" id="ARBA00004162"/>
    </source>
</evidence>
<comment type="subcellular location">
    <subcellularLocation>
        <location evidence="1 14">Cell membrane</location>
        <topology evidence="1 14">Single-pass membrane protein</topology>
    </subcellularLocation>
</comment>
<evidence type="ECO:0000256" key="15">
    <source>
        <dbReference type="RuleBase" id="RU003848"/>
    </source>
</evidence>
<dbReference type="AlphaFoldDB" id="D7BMG9"/>
<comment type="subunit">
    <text evidence="13 14">F-type ATPases have 2 components, F(1) - the catalytic core - and F(0) - the membrane proton channel. F(1) has five subunits: alpha(3), beta(3), gamma(1), delta(1), epsilon(1). F(0) has three main subunits: a(1), b(2) and c(10-14). The alpha and beta chains form an alternating ring which encloses part of the gamma chain. F(1) is attached to F(0) by a central stalk formed by the gamma and epsilon chains, while a peripheral stalk is formed by the delta and b chains.</text>
</comment>
<dbReference type="Pfam" id="PF00430">
    <property type="entry name" value="ATP-synt_B"/>
    <property type="match status" value="1"/>
</dbReference>
<evidence type="ECO:0000256" key="11">
    <source>
        <dbReference type="ARBA" id="ARBA00023310"/>
    </source>
</evidence>
<dbReference type="InterPro" id="IPR028987">
    <property type="entry name" value="ATP_synth_B-like_membr_sf"/>
</dbReference>
<dbReference type="Proteomes" id="UP000000376">
    <property type="component" value="Chromosome"/>
</dbReference>
<dbReference type="InterPro" id="IPR002146">
    <property type="entry name" value="ATP_synth_b/b'su_bac/chlpt"/>
</dbReference>
<keyword evidence="5 14" id="KW-0138">CF(0)</keyword>
<keyword evidence="16" id="KW-0175">Coiled coil</keyword>
<dbReference type="HOGENOM" id="CLU_079215_5_0_11"/>
<evidence type="ECO:0000256" key="2">
    <source>
        <dbReference type="ARBA" id="ARBA00005513"/>
    </source>
</evidence>
<evidence type="ECO:0000256" key="10">
    <source>
        <dbReference type="ARBA" id="ARBA00023136"/>
    </source>
</evidence>